<dbReference type="CDD" id="cd04680">
    <property type="entry name" value="NUDIX_Hydrolase"/>
    <property type="match status" value="1"/>
</dbReference>
<dbReference type="KEGG" id="pgv:SL003B_1154"/>
<dbReference type="InterPro" id="IPR000086">
    <property type="entry name" value="NUDIX_hydrolase_dom"/>
</dbReference>
<evidence type="ECO:0000259" key="4">
    <source>
        <dbReference type="PROSITE" id="PS51462"/>
    </source>
</evidence>
<feature type="domain" description="Nudix hydrolase" evidence="4">
    <location>
        <begin position="33"/>
        <end position="159"/>
    </location>
</feature>
<evidence type="ECO:0000256" key="2">
    <source>
        <dbReference type="ARBA" id="ARBA00022801"/>
    </source>
</evidence>
<comment type="cofactor">
    <cofactor evidence="1">
        <name>Mg(2+)</name>
        <dbReference type="ChEBI" id="CHEBI:18420"/>
    </cofactor>
</comment>
<reference evidence="5 6" key="1">
    <citation type="journal article" date="2011" name="J. Bacteriol.">
        <title>Complete genome sequence of Polymorphum gilvum SL003B-26A1T, a crude oil-degrading bacterium from oil-polluted saline soil.</title>
        <authorList>
            <person name="Li S.G."/>
            <person name="Tang Y.Q."/>
            <person name="Nie Y."/>
            <person name="Cai M."/>
            <person name="Wu X.L."/>
        </authorList>
    </citation>
    <scope>NUCLEOTIDE SEQUENCE [LARGE SCALE GENOMIC DNA]</scope>
    <source>
        <strain evidence="6">LMG 25793 / CGMCC 1.9160 / SL003B-26A1</strain>
    </source>
</reference>
<dbReference type="Pfam" id="PF00293">
    <property type="entry name" value="NUDIX"/>
    <property type="match status" value="1"/>
</dbReference>
<sequence length="167" mass="18723">MNAHIDDMLRLLSILPPSWTRSIVHAASLARNPHTLGVRALVQDREERILLVRHRYLPGWYLPGGGVDVGETMAEAVQRELAEETGVQTLSPPELVSVYHNRETTRRDHVALFRIPTWEQHDPLPIPNAEIAEIGFFPIASPPAEATAATVRRLDELRGRAAVSPHW</sequence>
<dbReference type="SUPFAM" id="SSF55811">
    <property type="entry name" value="Nudix"/>
    <property type="match status" value="1"/>
</dbReference>
<gene>
    <name evidence="5" type="ordered locus">SL003B_1154</name>
</gene>
<dbReference type="GO" id="GO:0016787">
    <property type="term" value="F:hydrolase activity"/>
    <property type="evidence" value="ECO:0007669"/>
    <property type="project" value="UniProtKB-KW"/>
</dbReference>
<dbReference type="eggNOG" id="COG1051">
    <property type="taxonomic scope" value="Bacteria"/>
</dbReference>
<organism evidence="5 6">
    <name type="scientific">Polymorphum gilvum (strain LMG 25793 / CGMCC 1.9160 / SL003B-26A1)</name>
    <dbReference type="NCBI Taxonomy" id="991905"/>
    <lineage>
        <taxon>Bacteria</taxon>
        <taxon>Pseudomonadati</taxon>
        <taxon>Pseudomonadota</taxon>
        <taxon>Alphaproteobacteria</taxon>
        <taxon>Rhodobacterales</taxon>
        <taxon>Paracoccaceae</taxon>
        <taxon>Polymorphum</taxon>
    </lineage>
</organism>
<dbReference type="PANTHER" id="PTHR43046:SF14">
    <property type="entry name" value="MUTT_NUDIX FAMILY PROTEIN"/>
    <property type="match status" value="1"/>
</dbReference>
<evidence type="ECO:0000256" key="3">
    <source>
        <dbReference type="RuleBase" id="RU003476"/>
    </source>
</evidence>
<protein>
    <submittedName>
        <fullName evidence="5">Hydrolase protein</fullName>
    </submittedName>
</protein>
<dbReference type="STRING" id="991905.SL003B_1154"/>
<dbReference type="AlphaFoldDB" id="F2IZM6"/>
<comment type="similarity">
    <text evidence="3">Belongs to the Nudix hydrolase family.</text>
</comment>
<keyword evidence="2 3" id="KW-0378">Hydrolase</keyword>
<dbReference type="PRINTS" id="PR00502">
    <property type="entry name" value="NUDIXFAMILY"/>
</dbReference>
<dbReference type="PANTHER" id="PTHR43046">
    <property type="entry name" value="GDP-MANNOSE MANNOSYL HYDROLASE"/>
    <property type="match status" value="1"/>
</dbReference>
<dbReference type="Gene3D" id="3.90.79.10">
    <property type="entry name" value="Nucleoside Triphosphate Pyrophosphohydrolase"/>
    <property type="match status" value="1"/>
</dbReference>
<dbReference type="HOGENOM" id="CLU_037162_10_1_5"/>
<dbReference type="PROSITE" id="PS51462">
    <property type="entry name" value="NUDIX"/>
    <property type="match status" value="1"/>
</dbReference>
<dbReference type="PROSITE" id="PS00893">
    <property type="entry name" value="NUDIX_BOX"/>
    <property type="match status" value="1"/>
</dbReference>
<evidence type="ECO:0000313" key="6">
    <source>
        <dbReference type="Proteomes" id="UP000008130"/>
    </source>
</evidence>
<dbReference type="InterPro" id="IPR015797">
    <property type="entry name" value="NUDIX_hydrolase-like_dom_sf"/>
</dbReference>
<keyword evidence="6" id="KW-1185">Reference proteome</keyword>
<dbReference type="InterPro" id="IPR020476">
    <property type="entry name" value="Nudix_hydrolase"/>
</dbReference>
<dbReference type="Proteomes" id="UP000008130">
    <property type="component" value="Chromosome"/>
</dbReference>
<accession>F2IZM6</accession>
<proteinExistence type="inferred from homology"/>
<evidence type="ECO:0000313" key="5">
    <source>
        <dbReference type="EMBL" id="ADZ69583.1"/>
    </source>
</evidence>
<dbReference type="EMBL" id="CP002568">
    <property type="protein sequence ID" value="ADZ69583.1"/>
    <property type="molecule type" value="Genomic_DNA"/>
</dbReference>
<name>F2IZM6_POLGS</name>
<dbReference type="InterPro" id="IPR020084">
    <property type="entry name" value="NUDIX_hydrolase_CS"/>
</dbReference>
<evidence type="ECO:0000256" key="1">
    <source>
        <dbReference type="ARBA" id="ARBA00001946"/>
    </source>
</evidence>